<organism evidence="1 2">
    <name type="scientific">Pichia sorbitophila (strain ATCC MYA-4447 / BCRC 22081 / CBS 7064 / NBRC 10061 / NRRL Y-12695)</name>
    <name type="common">Hybrid yeast</name>
    <dbReference type="NCBI Taxonomy" id="559304"/>
    <lineage>
        <taxon>Eukaryota</taxon>
        <taxon>Fungi</taxon>
        <taxon>Dikarya</taxon>
        <taxon>Ascomycota</taxon>
        <taxon>Saccharomycotina</taxon>
        <taxon>Pichiomycetes</taxon>
        <taxon>Debaryomycetaceae</taxon>
        <taxon>Millerozyma</taxon>
    </lineage>
</organism>
<dbReference type="OMA" id="HARIELI"/>
<dbReference type="eggNOG" id="ENOG502RNK5">
    <property type="taxonomic scope" value="Eukaryota"/>
</dbReference>
<name>G8YNA0_PICSO</name>
<accession>G8YNA0</accession>
<evidence type="ECO:0000313" key="2">
    <source>
        <dbReference type="Proteomes" id="UP000005222"/>
    </source>
</evidence>
<dbReference type="InParanoid" id="G8YNA0"/>
<sequence>MSDDSDRFSSSDFDEAALQDNFGILILLPSLATGLFTLKPRIDILQSLIEEENSFLQRIEGSSDVEIQAIREQAVHISLNNENHSAGETSLCIDTEKSLGLSLLFGDIYTRALAVLSSPSNVDVMIFSRLGQEPEDLQELGAKYLAGEFDGRFKQEETSPEDHIITVRVTQQCRTEVDHRRKVSLKKAAKIRKELIQLELEEILHRAKISQMGSYQSTSGHQHMHEIEKRRSELESKLNSGFSICEVSHVVDLKTWYCTCTEYQMCYTRSFASDNTEEQTSGPASPNLPTITQVSPYTKGLRMVAANELIEGEPNCVSKFFTGMKDKNTTKHLSSLPICCHLLAVVLVSSNMNQDSRLHSVSFHTNIKTVLT</sequence>
<evidence type="ECO:0000313" key="1">
    <source>
        <dbReference type="EMBL" id="CCE79418.1"/>
    </source>
</evidence>
<dbReference type="Proteomes" id="UP000005222">
    <property type="component" value="Chromosome E"/>
</dbReference>
<dbReference type="HOGENOM" id="CLU_778703_0_0_1"/>
<proteinExistence type="predicted"/>
<keyword evidence="2" id="KW-1185">Reference proteome</keyword>
<dbReference type="EMBL" id="FO082055">
    <property type="protein sequence ID" value="CCE79418.1"/>
    <property type="molecule type" value="Genomic_DNA"/>
</dbReference>
<dbReference type="AlphaFoldDB" id="G8YNA0"/>
<reference evidence="1 2" key="1">
    <citation type="journal article" date="2012" name="G3 (Bethesda)">
        <title>Pichia sorbitophila, an interspecies yeast hybrid reveals early steps of genome resolution following polyploidization.</title>
        <authorList>
            <person name="Leh Louis V."/>
            <person name="Despons L."/>
            <person name="Friedrich A."/>
            <person name="Martin T."/>
            <person name="Durrens P."/>
            <person name="Casaregola S."/>
            <person name="Neuveglise C."/>
            <person name="Fairhead C."/>
            <person name="Marck C."/>
            <person name="Cruz J.A."/>
            <person name="Straub M.L."/>
            <person name="Kugler V."/>
            <person name="Sacerdot C."/>
            <person name="Uzunov Z."/>
            <person name="Thierry A."/>
            <person name="Weiss S."/>
            <person name="Bleykasten C."/>
            <person name="De Montigny J."/>
            <person name="Jacques N."/>
            <person name="Jung P."/>
            <person name="Lemaire M."/>
            <person name="Mallet S."/>
            <person name="Morel G."/>
            <person name="Richard G.F."/>
            <person name="Sarkar A."/>
            <person name="Savel G."/>
            <person name="Schacherer J."/>
            <person name="Seret M.L."/>
            <person name="Talla E."/>
            <person name="Samson G."/>
            <person name="Jubin C."/>
            <person name="Poulain J."/>
            <person name="Vacherie B."/>
            <person name="Barbe V."/>
            <person name="Pelletier E."/>
            <person name="Sherman D.J."/>
            <person name="Westhof E."/>
            <person name="Weissenbach J."/>
            <person name="Baret P.V."/>
            <person name="Wincker P."/>
            <person name="Gaillardin C."/>
            <person name="Dujon B."/>
            <person name="Souciet J.L."/>
        </authorList>
    </citation>
    <scope>NUCLEOTIDE SEQUENCE [LARGE SCALE GENOMIC DNA]</scope>
    <source>
        <strain evidence="2">ATCC MYA-4447 / BCRC 22081 / CBS 7064 / NBRC 10061 / NRRL Y-12695</strain>
    </source>
</reference>
<gene>
    <name evidence="1" type="primary">Piso0_001479</name>
    <name evidence="1" type="ORF">GNLVRS01_PISO0E05988g</name>
</gene>
<protein>
    <submittedName>
        <fullName evidence="1">Piso0_001479 protein</fullName>
    </submittedName>
</protein>
<dbReference type="OrthoDB" id="4077205at2759"/>